<reference evidence="2 3" key="1">
    <citation type="journal article" date="2013" name="PLoS Genet.">
        <title>Plant-symbiotic fungi as chemical engineers: Multi-genome analysis of the Clavicipitaceae reveals dynamics of alkaloid loci.</title>
        <authorList>
            <person name="Schardl C.L."/>
            <person name="Young C.A."/>
            <person name="Hesse U."/>
            <person name="Amyotte S.G."/>
            <person name="Andreeva K."/>
            <person name="Calie P.J."/>
            <person name="Fleetwood D.J."/>
            <person name="Haws D.C."/>
            <person name="Moore N."/>
            <person name="Oeser B."/>
            <person name="Panaccione D.G."/>
            <person name="Schweri K.K."/>
            <person name="Voisey C.R."/>
            <person name="Farman M.L."/>
            <person name="Jaromczyk J.W."/>
            <person name="Roe B.A."/>
            <person name="O'Sullivan D.M."/>
            <person name="Scott B."/>
            <person name="Tudzynski P."/>
            <person name="An Z."/>
            <person name="Arnaoudova E.G."/>
            <person name="Bullock C.T."/>
            <person name="Charlton N.D."/>
            <person name="Chen L."/>
            <person name="Cox M."/>
            <person name="Dinkins R.D."/>
            <person name="Florea S."/>
            <person name="Glenn A.E."/>
            <person name="Gordon A."/>
            <person name="Gueldener U."/>
            <person name="Harris D.R."/>
            <person name="Hollin W."/>
            <person name="Jaromczyk J."/>
            <person name="Johnson R.D."/>
            <person name="Khan A.K."/>
            <person name="Leistner E."/>
            <person name="Leuchtmann A."/>
            <person name="Li C."/>
            <person name="Liu J."/>
            <person name="Liu J."/>
            <person name="Liu M."/>
            <person name="Mace W."/>
            <person name="Machado C."/>
            <person name="Nagabhyru P."/>
            <person name="Pan J."/>
            <person name="Schmid J."/>
            <person name="Sugawara K."/>
            <person name="Steiner U."/>
            <person name="Takach J.E."/>
            <person name="Tanaka E."/>
            <person name="Webb J.S."/>
            <person name="Wilson E.V."/>
            <person name="Wiseman J.L."/>
            <person name="Yoshida R."/>
            <person name="Zeng Z."/>
        </authorList>
    </citation>
    <scope>NUCLEOTIDE SEQUENCE [LARGE SCALE GENOMIC DNA]</scope>
    <source>
        <strain evidence="2 3">20.1</strain>
    </source>
</reference>
<gene>
    <name evidence="2" type="ORF">CPUR_02110</name>
</gene>
<organism evidence="2 3">
    <name type="scientific">Claviceps purpurea (strain 20.1)</name>
    <name type="common">Ergot fungus</name>
    <name type="synonym">Sphacelia segetum</name>
    <dbReference type="NCBI Taxonomy" id="1111077"/>
    <lineage>
        <taxon>Eukaryota</taxon>
        <taxon>Fungi</taxon>
        <taxon>Dikarya</taxon>
        <taxon>Ascomycota</taxon>
        <taxon>Pezizomycotina</taxon>
        <taxon>Sordariomycetes</taxon>
        <taxon>Hypocreomycetidae</taxon>
        <taxon>Hypocreales</taxon>
        <taxon>Clavicipitaceae</taxon>
        <taxon>Claviceps</taxon>
    </lineage>
</organism>
<feature type="compositionally biased region" description="Acidic residues" evidence="1">
    <location>
        <begin position="1"/>
        <end position="10"/>
    </location>
</feature>
<evidence type="ECO:0000256" key="1">
    <source>
        <dbReference type="SAM" id="MobiDB-lite"/>
    </source>
</evidence>
<protein>
    <submittedName>
        <fullName evidence="2">Uncharacterized protein</fullName>
    </submittedName>
</protein>
<dbReference type="VEuPathDB" id="FungiDB:CPUR_02110"/>
<evidence type="ECO:0000313" key="2">
    <source>
        <dbReference type="EMBL" id="CCE35179.1"/>
    </source>
</evidence>
<dbReference type="AlphaFoldDB" id="M1WH56"/>
<feature type="compositionally biased region" description="Basic and acidic residues" evidence="1">
    <location>
        <begin position="11"/>
        <end position="25"/>
    </location>
</feature>
<comment type="caution">
    <text evidence="2">The sequence shown here is derived from an EMBL/GenBank/DDBJ whole genome shotgun (WGS) entry which is preliminary data.</text>
</comment>
<dbReference type="EMBL" id="CAGA01000189">
    <property type="protein sequence ID" value="CCE35179.1"/>
    <property type="molecule type" value="Genomic_DNA"/>
</dbReference>
<dbReference type="HOGENOM" id="CLU_1970313_0_0_1"/>
<dbReference type="OrthoDB" id="10430047at2759"/>
<name>M1WH56_CLAP2</name>
<accession>M1WH56</accession>
<proteinExistence type="predicted"/>
<sequence>MCDDDDDDGEIEKPKEPKTDMHFDEQGDLVTDDGNELSASFQQQFERQQAELVSMTAKLEAAQEITAKIEAAHLDNSRSRQGSSSKIPDICTWMPDSFNAIGITDDQIRRCLADFDKMYKDSDKYSGERYHFISRKFDTLKD</sequence>
<feature type="region of interest" description="Disordered" evidence="1">
    <location>
        <begin position="1"/>
        <end position="36"/>
    </location>
</feature>
<evidence type="ECO:0000313" key="3">
    <source>
        <dbReference type="Proteomes" id="UP000016801"/>
    </source>
</evidence>
<dbReference type="Proteomes" id="UP000016801">
    <property type="component" value="Unassembled WGS sequence"/>
</dbReference>
<feature type="compositionally biased region" description="Acidic residues" evidence="1">
    <location>
        <begin position="26"/>
        <end position="35"/>
    </location>
</feature>
<keyword evidence="3" id="KW-1185">Reference proteome</keyword>